<dbReference type="AlphaFoldDB" id="A0A6C0KGY8"/>
<feature type="domain" description="Peptidase C51" evidence="1">
    <location>
        <begin position="59"/>
        <end position="154"/>
    </location>
</feature>
<dbReference type="PANTHER" id="PTHR30094:SF0">
    <property type="entry name" value="BIFUNCTIONAL GLUTATHIONYLSPERMIDINE SYNTHETASE_AMIDASE-RELATED"/>
    <property type="match status" value="1"/>
</dbReference>
<organism evidence="2">
    <name type="scientific">viral metagenome</name>
    <dbReference type="NCBI Taxonomy" id="1070528"/>
    <lineage>
        <taxon>unclassified sequences</taxon>
        <taxon>metagenomes</taxon>
        <taxon>organismal metagenomes</taxon>
    </lineage>
</organism>
<dbReference type="Pfam" id="PF05257">
    <property type="entry name" value="CHAP"/>
    <property type="match status" value="1"/>
</dbReference>
<dbReference type="PANTHER" id="PTHR30094">
    <property type="entry name" value="BIFUNCTIONAL GLUTATHIONYLSPERMIDINE SYNTHETASE/AMIDASE-RELATED"/>
    <property type="match status" value="1"/>
</dbReference>
<dbReference type="InterPro" id="IPR051705">
    <property type="entry name" value="Gsp_Synthetase/Amidase"/>
</dbReference>
<dbReference type="EMBL" id="MN740874">
    <property type="protein sequence ID" value="QHU16047.1"/>
    <property type="molecule type" value="Genomic_DNA"/>
</dbReference>
<dbReference type="Gene3D" id="3.90.1720.10">
    <property type="entry name" value="endopeptidase domain like (from Nostoc punctiforme)"/>
    <property type="match status" value="1"/>
</dbReference>
<evidence type="ECO:0000313" key="2">
    <source>
        <dbReference type="EMBL" id="QHU16047.1"/>
    </source>
</evidence>
<dbReference type="GO" id="GO:0016874">
    <property type="term" value="F:ligase activity"/>
    <property type="evidence" value="ECO:0007669"/>
    <property type="project" value="TreeGrafter"/>
</dbReference>
<name>A0A6C0KGY8_9ZZZZ</name>
<sequence>MSLFLLVFLCVFLCVFLAVALAVTGDHEPKKCGKTTEGVISYYNSSENDELPNFYRGRYTGLKWECVEFVRRYLIATRNLTFPSVQNALSMMNIPFLTPVSYRNDHKIPVVFRSGKTQLNPKKGDVIFFHDRFTGHVGIVTKISGDTIYVASQNGTPQEWEGDDYWQTFKRTDNKIIGWWEL</sequence>
<dbReference type="InterPro" id="IPR007921">
    <property type="entry name" value="CHAP_dom"/>
</dbReference>
<dbReference type="InterPro" id="IPR038765">
    <property type="entry name" value="Papain-like_cys_pep_sf"/>
</dbReference>
<proteinExistence type="predicted"/>
<dbReference type="SUPFAM" id="SSF54001">
    <property type="entry name" value="Cysteine proteinases"/>
    <property type="match status" value="1"/>
</dbReference>
<evidence type="ECO:0000259" key="1">
    <source>
        <dbReference type="Pfam" id="PF05257"/>
    </source>
</evidence>
<accession>A0A6C0KGY8</accession>
<protein>
    <recommendedName>
        <fullName evidence="1">Peptidase C51 domain-containing protein</fullName>
    </recommendedName>
</protein>
<reference evidence="2" key="1">
    <citation type="journal article" date="2020" name="Nature">
        <title>Giant virus diversity and host interactions through global metagenomics.</title>
        <authorList>
            <person name="Schulz F."/>
            <person name="Roux S."/>
            <person name="Paez-Espino D."/>
            <person name="Jungbluth S."/>
            <person name="Walsh D.A."/>
            <person name="Denef V.J."/>
            <person name="McMahon K.D."/>
            <person name="Konstantinidis K.T."/>
            <person name="Eloe-Fadrosh E.A."/>
            <person name="Kyrpides N.C."/>
            <person name="Woyke T."/>
        </authorList>
    </citation>
    <scope>NUCLEOTIDE SEQUENCE</scope>
    <source>
        <strain evidence="2">GVMAG-S-3300010158-109</strain>
    </source>
</reference>